<evidence type="ECO:0000256" key="1">
    <source>
        <dbReference type="SAM" id="Phobius"/>
    </source>
</evidence>
<organism evidence="3 4">
    <name type="scientific">Solitalea longa</name>
    <dbReference type="NCBI Taxonomy" id="2079460"/>
    <lineage>
        <taxon>Bacteria</taxon>
        <taxon>Pseudomonadati</taxon>
        <taxon>Bacteroidota</taxon>
        <taxon>Sphingobacteriia</taxon>
        <taxon>Sphingobacteriales</taxon>
        <taxon>Sphingobacteriaceae</taxon>
        <taxon>Solitalea</taxon>
    </lineage>
</organism>
<dbReference type="InterPro" id="IPR013784">
    <property type="entry name" value="Carb-bd-like_fold"/>
</dbReference>
<dbReference type="OrthoDB" id="976756at2"/>
<sequence length="2258" mass="249020">MIRYLLKLIDYPNQFQTRKYLLRLSFLFVLMAASHYSVKAQLYPDGYIQGKMSSSIDEQYFRFSWSGLPRDYGGRAWCDTEGENDFTLKVNSSNIGWDTWSTQSGSGGDVFDIGPNRFYNLTFRYESGNSAVGCEDRWGYASFYGTTPKIKVPITVSGNSPSPYQTKITWQKGTALPDNYVQYLIKRNGTEIGRIAGNTFEFTDSGLLPAVEYTYTVQTIVGPGAPGGWVRDESSPIEVKVTTQSIPFNATQAETGRIKLTWPSLSTIKNLQQLQISREGEEIALVGKYATSYTDNDIVPGKAYSYTLKLIQDPADLNNASWHLDVKGKSLPKGKVSGYIKGNTNGGVPGVVVTISSKGALSDNESTQPYVYSTTTGADGYYEISNVFFSNSAEYVVKPKMPGYNKPRFNPDSLVRKLDLDNPTQSQVNFTDTASFAISGRVYFSSITDSNNVSIQLPLKDAEIWVDGKNTQVKTKEDGSYSTTIINGGNYAVEAKYKNHVIKAFGQNTSSKNVGVYSLVTNVDFEDTTTDTLNIHVAASCDAPIGEFALVKLTSAVPGVTTLGGKLTYGMPMRISAKAHSRGVTLNQKEPGIVSVVLPATQFNVQVVEIKELSGINSNKLEYFTREYNVQGANLAYRDTVNNKAIVRQLDFIYHKDLEVVLNNGNDIFSEKKKFKPTLQEKFLVSQNDKYPINIKIREAYEYDGVQYNCALDTGRVYVYDVISDSVDRKELSLQPGGVKYIVKVGKPVLEAPYEKSIQIVGKVGGRQASTIVTAVVEGERTRNATFVTKTPEIPLFVLHDPPGDKSFATISKGTTISTSQTTQYRIGGGAGLYLDSKLGAGVDLPFIGQTGAAFHIQAQVEAGSDKTHGKTTNFTTTFTEDFSTSSEETLVGTDGDVFVGASMNMTYALTDVLLYDEVKQDMKRDTSLAADYTGFNTTFLYTKKHIKNTLLPQLRTLYSLSKSKFDDAYQKVKNGDKSISIEALDQMNREQSENKANIDSWKNVLKNDSITCAKAPERKLPSGMKGVVGGNISFSAGAIYDNSFTIDTLESFSNEVDVYFNAEVRAGIYNANGEFRETDIGALVGIRYNNTTSSDSTLQHSRTVSYHLEDNDIGDFLSVALAEDRKSGTPVFKIVSGSSSCPHEVNTQYRHLPSIQISGVSEQRNVPSDQPAKFEVLISNQSESDETVEYAIKLDPLTNLDGAKVLVGGQDVTNKSATFYIPTGKSFKLPVEVYRGPLSSTYENLTLVMFSTCDNTLDDIDETVDAKPRVLLNAYFQNRCSDVDLFIPGNNWIVNQSNANKLYVAFSKFDASESSPLTSVGLQYRKINTDYENSLWQTVITVPKASLKDKYYDYTFDVSGLPDGNYEIRAIAICQGVDVNYSPVYRGTIDRSSAVAFGVPSPKNGILTVADIVGVTFNKDIVYADISNPVKVTLRRKDNGTTIPATFLSDGKNFEIRTVPASAINDYENVELEASVENLVDVNGNKVADKINWSFVVNLSPVYWSPANITVSAIENQQTSFGAKLINKSALAQSFSLVKYPGWLTPTIKSGKIVAQGQENIDFDLNKNLNTGTYADTVIALIDGKRQFLYVTANVSKTPPNWTVNSANFKYNMSFTAQFSLDQTDLLTSKDINDKMAVFAGNECRGVAQVEFDRNENKYIAYVTAYANTAAEELSVRFWDAYPGIEYQGKERLSFVPNGATGNLKNPMIVHPEGVFQTIPLKKGWTWISLNVENADMSLKKVLSLLKPTEGDVIKTLSNNNTFSQYSKKLGWVGSLDKVNLYNSYMIYVAKPDTLRVLGNFITQSANVELNKGWNWIGYPMPVNMELATYLKNFAPTDGLQIISQEEFAQYNATTKTWSGSLKYLRPGKGYKIYSGTDAFTIPAVAYTPDPSTTTLVEQQAPVNSPTAATVINNNQTTINSTVYQNTSVNTVNHENNMSVTSVINQGGTIVNNTTNRYETYVYVENKLVNIVNQTVLSDGKSVGFIPVNGDKTDEGKTVEIKVYDKEEKKEYTAKVETPIVQQGDEITGTVEKPVVLVLEGRADVAVTNAIEKAEVNKDEEFTYTIKLKNVGADLAVNTVLKDTLDASITYVSSTSGNASFNSEHNVVEIQIPQLKAGEEQEFTLVLKASQVGNIPLGKGKAVVNNDISLKNNDLSAQVIRVVDKRSNTAKLMIPSLFTPNGDGINDLFEIVGLNEFYTSNTLTIFNMAYNQVYKQNNYQNDWTGDGLPMGSYGYILHVKDKDGREQSFKGYITIVY</sequence>
<dbReference type="GO" id="GO:0030246">
    <property type="term" value="F:carbohydrate binding"/>
    <property type="evidence" value="ECO:0007669"/>
    <property type="project" value="InterPro"/>
</dbReference>
<dbReference type="PROSITE" id="PS50853">
    <property type="entry name" value="FN3"/>
    <property type="match status" value="1"/>
</dbReference>
<feature type="domain" description="Fibronectin type-III" evidence="2">
    <location>
        <begin position="152"/>
        <end position="245"/>
    </location>
</feature>
<protein>
    <recommendedName>
        <fullName evidence="2">Fibronectin type-III domain-containing protein</fullName>
    </recommendedName>
</protein>
<evidence type="ECO:0000313" key="3">
    <source>
        <dbReference type="EMBL" id="POY34950.1"/>
    </source>
</evidence>
<evidence type="ECO:0000313" key="4">
    <source>
        <dbReference type="Proteomes" id="UP000236893"/>
    </source>
</evidence>
<dbReference type="InterPro" id="IPR013783">
    <property type="entry name" value="Ig-like_fold"/>
</dbReference>
<dbReference type="InterPro" id="IPR003961">
    <property type="entry name" value="FN3_dom"/>
</dbReference>
<proteinExistence type="predicted"/>
<gene>
    <name evidence="3" type="ORF">C3K47_17765</name>
</gene>
<evidence type="ECO:0000259" key="2">
    <source>
        <dbReference type="PROSITE" id="PS50853"/>
    </source>
</evidence>
<name>A0A2S4ZX61_9SPHI</name>
<dbReference type="Gene3D" id="2.60.40.10">
    <property type="entry name" value="Immunoglobulins"/>
    <property type="match status" value="1"/>
</dbReference>
<dbReference type="InterPro" id="IPR026341">
    <property type="entry name" value="T9SS_type_B"/>
</dbReference>
<dbReference type="NCBIfam" id="TIGR04131">
    <property type="entry name" value="Bac_Flav_CTERM"/>
    <property type="match status" value="1"/>
</dbReference>
<keyword evidence="1" id="KW-0472">Membrane</keyword>
<keyword evidence="1" id="KW-0812">Transmembrane</keyword>
<dbReference type="SUPFAM" id="SSF49265">
    <property type="entry name" value="Fibronectin type III"/>
    <property type="match status" value="1"/>
</dbReference>
<feature type="transmembrane region" description="Helical" evidence="1">
    <location>
        <begin position="20"/>
        <end position="38"/>
    </location>
</feature>
<reference evidence="3 4" key="1">
    <citation type="submission" date="2018-01" db="EMBL/GenBank/DDBJ databases">
        <authorList>
            <person name="Gaut B.S."/>
            <person name="Morton B.R."/>
            <person name="Clegg M.T."/>
            <person name="Duvall M.R."/>
        </authorList>
    </citation>
    <scope>NUCLEOTIDE SEQUENCE [LARGE SCALE GENOMIC DNA]</scope>
    <source>
        <strain evidence="3 4">HR-AV</strain>
    </source>
</reference>
<dbReference type="NCBIfam" id="TIGR01451">
    <property type="entry name" value="B_ant_repeat"/>
    <property type="match status" value="1"/>
</dbReference>
<dbReference type="EMBL" id="PQVF01000016">
    <property type="protein sequence ID" value="POY34950.1"/>
    <property type="molecule type" value="Genomic_DNA"/>
</dbReference>
<dbReference type="RefSeq" id="WP_103790511.1">
    <property type="nucleotide sequence ID" value="NZ_PQVF01000016.1"/>
</dbReference>
<keyword evidence="1" id="KW-1133">Transmembrane helix</keyword>
<dbReference type="Gene3D" id="2.60.40.1120">
    <property type="entry name" value="Carboxypeptidase-like, regulatory domain"/>
    <property type="match status" value="2"/>
</dbReference>
<accession>A0A2S4ZX61</accession>
<dbReference type="Pfam" id="PF01345">
    <property type="entry name" value="DUF11"/>
    <property type="match status" value="1"/>
</dbReference>
<dbReference type="InterPro" id="IPR047589">
    <property type="entry name" value="DUF11_rpt"/>
</dbReference>
<dbReference type="Proteomes" id="UP000236893">
    <property type="component" value="Unassembled WGS sequence"/>
</dbReference>
<dbReference type="SUPFAM" id="SSF49452">
    <property type="entry name" value="Starch-binding domain-like"/>
    <property type="match status" value="1"/>
</dbReference>
<dbReference type="Pfam" id="PF13585">
    <property type="entry name" value="CHU_C"/>
    <property type="match status" value="1"/>
</dbReference>
<keyword evidence="4" id="KW-1185">Reference proteome</keyword>
<comment type="caution">
    <text evidence="3">The sequence shown here is derived from an EMBL/GenBank/DDBJ whole genome shotgun (WGS) entry which is preliminary data.</text>
</comment>
<dbReference type="InterPro" id="IPR001434">
    <property type="entry name" value="OmcB-like_DUF11"/>
</dbReference>
<dbReference type="InterPro" id="IPR036116">
    <property type="entry name" value="FN3_sf"/>
</dbReference>